<dbReference type="GO" id="GO:0009306">
    <property type="term" value="P:protein secretion"/>
    <property type="evidence" value="ECO:0007669"/>
    <property type="project" value="UniProtKB-UniRule"/>
</dbReference>
<reference evidence="10 11" key="1">
    <citation type="submission" date="2013-04" db="EMBL/GenBank/DDBJ databases">
        <title>Hyphomonas hirschiana VP5 Genome Sequencing.</title>
        <authorList>
            <person name="Lai Q."/>
            <person name="Shao Z."/>
        </authorList>
    </citation>
    <scope>NUCLEOTIDE SEQUENCE [LARGE SCALE GENOMIC DNA]</scope>
    <source>
        <strain evidence="10 11">VP5</strain>
    </source>
</reference>
<dbReference type="GO" id="GO:0006605">
    <property type="term" value="P:protein targeting"/>
    <property type="evidence" value="ECO:0007669"/>
    <property type="project" value="UniProtKB-UniRule"/>
</dbReference>
<dbReference type="PANTHER" id="PTHR33910">
    <property type="entry name" value="PROTEIN TRANSLOCASE SUBUNIT SECE"/>
    <property type="match status" value="1"/>
</dbReference>
<dbReference type="GO" id="GO:0008320">
    <property type="term" value="F:protein transmembrane transporter activity"/>
    <property type="evidence" value="ECO:0007669"/>
    <property type="project" value="UniProtKB-UniRule"/>
</dbReference>
<keyword evidence="7 9" id="KW-0811">Translocation</keyword>
<evidence type="ECO:0000256" key="1">
    <source>
        <dbReference type="ARBA" id="ARBA00004370"/>
    </source>
</evidence>
<evidence type="ECO:0000256" key="7">
    <source>
        <dbReference type="ARBA" id="ARBA00023010"/>
    </source>
</evidence>
<evidence type="ECO:0000256" key="9">
    <source>
        <dbReference type="HAMAP-Rule" id="MF_00422"/>
    </source>
</evidence>
<keyword evidence="4 9" id="KW-0812">Transmembrane</keyword>
<dbReference type="PATRIC" id="fig|1280951.3.peg.3073"/>
<comment type="subunit">
    <text evidence="9">Component of the Sec protein translocase complex. Heterotrimer consisting of SecY, SecE and SecG subunits. The heterotrimers can form oligomers, although 1 heterotrimer is thought to be able to translocate proteins. Interacts with the ribosome. Interacts with SecDF, and other proteins may be involved. Interacts with SecA.</text>
</comment>
<dbReference type="RefSeq" id="WP_011647000.1">
    <property type="nucleotide sequence ID" value="NZ_ARYI01000016.1"/>
</dbReference>
<dbReference type="Pfam" id="PF00584">
    <property type="entry name" value="SecE"/>
    <property type="match status" value="1"/>
</dbReference>
<proteinExistence type="inferred from homology"/>
<dbReference type="InterPro" id="IPR001901">
    <property type="entry name" value="Translocase_SecE/Sec61-g"/>
</dbReference>
<evidence type="ECO:0000256" key="2">
    <source>
        <dbReference type="ARBA" id="ARBA00022448"/>
    </source>
</evidence>
<evidence type="ECO:0000256" key="8">
    <source>
        <dbReference type="ARBA" id="ARBA00023136"/>
    </source>
</evidence>
<dbReference type="HAMAP" id="MF_00422">
    <property type="entry name" value="SecE"/>
    <property type="match status" value="1"/>
</dbReference>
<gene>
    <name evidence="9" type="primary">secE</name>
    <name evidence="10" type="ORF">HHI_15224</name>
</gene>
<name>A0A059FCB3_9PROT</name>
<keyword evidence="5 9" id="KW-0653">Protein transport</keyword>
<dbReference type="Proteomes" id="UP000025061">
    <property type="component" value="Unassembled WGS sequence"/>
</dbReference>
<dbReference type="NCBIfam" id="TIGR00964">
    <property type="entry name" value="secE_bact"/>
    <property type="match status" value="1"/>
</dbReference>
<dbReference type="GO" id="GO:0005886">
    <property type="term" value="C:plasma membrane"/>
    <property type="evidence" value="ECO:0007669"/>
    <property type="project" value="UniProtKB-SubCell"/>
</dbReference>
<dbReference type="AlphaFoldDB" id="A0A059FCB3"/>
<keyword evidence="3 9" id="KW-1003">Cell membrane</keyword>
<keyword evidence="8 9" id="KW-0472">Membrane</keyword>
<evidence type="ECO:0000256" key="6">
    <source>
        <dbReference type="ARBA" id="ARBA00022989"/>
    </source>
</evidence>
<accession>A0A059FCB3</accession>
<feature type="transmembrane region" description="Helical" evidence="9">
    <location>
        <begin position="42"/>
        <end position="69"/>
    </location>
</feature>
<dbReference type="EMBL" id="ARYI01000016">
    <property type="protein sequence ID" value="KCZ88265.1"/>
    <property type="molecule type" value="Genomic_DNA"/>
</dbReference>
<dbReference type="Gene3D" id="1.20.5.1030">
    <property type="entry name" value="Preprotein translocase secy subunit"/>
    <property type="match status" value="1"/>
</dbReference>
<evidence type="ECO:0000256" key="3">
    <source>
        <dbReference type="ARBA" id="ARBA00022475"/>
    </source>
</evidence>
<evidence type="ECO:0000256" key="5">
    <source>
        <dbReference type="ARBA" id="ARBA00022927"/>
    </source>
</evidence>
<dbReference type="InterPro" id="IPR005807">
    <property type="entry name" value="SecE_bac"/>
</dbReference>
<comment type="function">
    <text evidence="9">Essential subunit of the Sec protein translocation channel SecYEG. Clamps together the 2 halves of SecY. May contact the channel plug during translocation.</text>
</comment>
<organism evidence="10 11">
    <name type="scientific">Hyphomonas hirschiana VP5</name>
    <dbReference type="NCBI Taxonomy" id="1280951"/>
    <lineage>
        <taxon>Bacteria</taxon>
        <taxon>Pseudomonadati</taxon>
        <taxon>Pseudomonadota</taxon>
        <taxon>Alphaproteobacteria</taxon>
        <taxon>Hyphomonadales</taxon>
        <taxon>Hyphomonadaceae</taxon>
        <taxon>Hyphomonas</taxon>
    </lineage>
</organism>
<keyword evidence="2 9" id="KW-0813">Transport</keyword>
<dbReference type="InterPro" id="IPR038379">
    <property type="entry name" value="SecE_sf"/>
</dbReference>
<sequence length="72" mass="8276">MAVKDQKEKKKRIGPVTFLRQVRAEGNKVTWTSRQETIQATIFVLIMSFLIAIFLFLTDTVITIFVNFVRGA</sequence>
<comment type="subcellular location">
    <subcellularLocation>
        <location evidence="9">Cell membrane</location>
        <topology evidence="9">Single-pass membrane protein</topology>
    </subcellularLocation>
    <subcellularLocation>
        <location evidence="1">Membrane</location>
    </subcellularLocation>
</comment>
<dbReference type="PANTHER" id="PTHR33910:SF1">
    <property type="entry name" value="PROTEIN TRANSLOCASE SUBUNIT SECE"/>
    <property type="match status" value="1"/>
</dbReference>
<comment type="similarity">
    <text evidence="9">Belongs to the SecE/SEC61-gamma family.</text>
</comment>
<dbReference type="OrthoDB" id="9812738at2"/>
<protein>
    <recommendedName>
        <fullName evidence="9">Protein translocase subunit SecE</fullName>
    </recommendedName>
</protein>
<dbReference type="GO" id="GO:0043952">
    <property type="term" value="P:protein transport by the Sec complex"/>
    <property type="evidence" value="ECO:0007669"/>
    <property type="project" value="UniProtKB-UniRule"/>
</dbReference>
<comment type="caution">
    <text evidence="10">The sequence shown here is derived from an EMBL/GenBank/DDBJ whole genome shotgun (WGS) entry which is preliminary data.</text>
</comment>
<dbReference type="GO" id="GO:0065002">
    <property type="term" value="P:intracellular protein transmembrane transport"/>
    <property type="evidence" value="ECO:0007669"/>
    <property type="project" value="UniProtKB-UniRule"/>
</dbReference>
<keyword evidence="6 9" id="KW-1133">Transmembrane helix</keyword>
<evidence type="ECO:0000313" key="10">
    <source>
        <dbReference type="EMBL" id="KCZ88265.1"/>
    </source>
</evidence>
<evidence type="ECO:0000313" key="11">
    <source>
        <dbReference type="Proteomes" id="UP000025061"/>
    </source>
</evidence>
<evidence type="ECO:0000256" key="4">
    <source>
        <dbReference type="ARBA" id="ARBA00022692"/>
    </source>
</evidence>
<keyword evidence="11" id="KW-1185">Reference proteome</keyword>